<gene>
    <name evidence="1" type="ORF">TNCT_185251</name>
</gene>
<reference evidence="1" key="1">
    <citation type="submission" date="2020-07" db="EMBL/GenBank/DDBJ databases">
        <title>Multicomponent nature underlies the extraordinary mechanical properties of spider dragline silk.</title>
        <authorList>
            <person name="Kono N."/>
            <person name="Nakamura H."/>
            <person name="Mori M."/>
            <person name="Yoshida Y."/>
            <person name="Ohtoshi R."/>
            <person name="Malay A.D."/>
            <person name="Moran D.A.P."/>
            <person name="Tomita M."/>
            <person name="Numata K."/>
            <person name="Arakawa K."/>
        </authorList>
    </citation>
    <scope>NUCLEOTIDE SEQUENCE</scope>
</reference>
<dbReference type="Proteomes" id="UP000887116">
    <property type="component" value="Unassembled WGS sequence"/>
</dbReference>
<protein>
    <submittedName>
        <fullName evidence="1">Uncharacterized protein</fullName>
    </submittedName>
</protein>
<dbReference type="AlphaFoldDB" id="A0A8X6FK22"/>
<organism evidence="1 2">
    <name type="scientific">Trichonephila clavata</name>
    <name type="common">Joro spider</name>
    <name type="synonym">Nephila clavata</name>
    <dbReference type="NCBI Taxonomy" id="2740835"/>
    <lineage>
        <taxon>Eukaryota</taxon>
        <taxon>Metazoa</taxon>
        <taxon>Ecdysozoa</taxon>
        <taxon>Arthropoda</taxon>
        <taxon>Chelicerata</taxon>
        <taxon>Arachnida</taxon>
        <taxon>Araneae</taxon>
        <taxon>Araneomorphae</taxon>
        <taxon>Entelegynae</taxon>
        <taxon>Araneoidea</taxon>
        <taxon>Nephilidae</taxon>
        <taxon>Trichonephila</taxon>
    </lineage>
</organism>
<dbReference type="EMBL" id="BMAO01032453">
    <property type="protein sequence ID" value="GFQ82268.1"/>
    <property type="molecule type" value="Genomic_DNA"/>
</dbReference>
<proteinExistence type="predicted"/>
<accession>A0A8X6FK22</accession>
<sequence>MIKKERCRYKKEGRLTKLIQMSDTNLFSLPSKGIPMRNASHPEDPRPQMRHCVCVLDIPELTMYRFDNPSYPIPLRKLLVDRHRAWSSLIEELSIIH</sequence>
<name>A0A8X6FK22_TRICU</name>
<evidence type="ECO:0000313" key="2">
    <source>
        <dbReference type="Proteomes" id="UP000887116"/>
    </source>
</evidence>
<keyword evidence="2" id="KW-1185">Reference proteome</keyword>
<comment type="caution">
    <text evidence="1">The sequence shown here is derived from an EMBL/GenBank/DDBJ whole genome shotgun (WGS) entry which is preliminary data.</text>
</comment>
<evidence type="ECO:0000313" key="1">
    <source>
        <dbReference type="EMBL" id="GFQ82268.1"/>
    </source>
</evidence>